<organism evidence="1">
    <name type="scientific">uncultured marine thaumarchaeote AD1000_21_H05</name>
    <dbReference type="NCBI Taxonomy" id="1455901"/>
    <lineage>
        <taxon>Archaea</taxon>
        <taxon>Nitrososphaerota</taxon>
        <taxon>environmental samples</taxon>
    </lineage>
</organism>
<dbReference type="EMBL" id="KF900363">
    <property type="protein sequence ID" value="AIE92353.1"/>
    <property type="molecule type" value="Genomic_DNA"/>
</dbReference>
<name>A0A075FM27_9ARCH</name>
<evidence type="ECO:0000313" key="1">
    <source>
        <dbReference type="EMBL" id="AIE92353.1"/>
    </source>
</evidence>
<reference evidence="1" key="1">
    <citation type="journal article" date="2014" name="Genome Biol. Evol.">
        <title>Pangenome evidence for extensive interdomain horizontal transfer affecting lineage core and shell genes in uncultured planktonic thaumarchaeota and euryarchaeota.</title>
        <authorList>
            <person name="Deschamps P."/>
            <person name="Zivanovic Y."/>
            <person name="Moreira D."/>
            <person name="Rodriguez-Valera F."/>
            <person name="Lopez-Garcia P."/>
        </authorList>
    </citation>
    <scope>NUCLEOTIDE SEQUENCE</scope>
</reference>
<proteinExistence type="predicted"/>
<protein>
    <submittedName>
        <fullName evidence="1">Transcription factor TFIIE subunit alpha</fullName>
    </submittedName>
</protein>
<sequence length="45" mass="5237">MTFEDALEEFFKCPSCGGVLNLKKNEKVQKAFVKQIDKIRKEMQS</sequence>
<accession>A0A075FM27</accession>
<dbReference type="AlphaFoldDB" id="A0A075FM27"/>